<dbReference type="Proteomes" id="UP000326565">
    <property type="component" value="Unassembled WGS sequence"/>
</dbReference>
<evidence type="ECO:0000313" key="2">
    <source>
        <dbReference type="EMBL" id="KAB8069449.1"/>
    </source>
</evidence>
<name>A0A5N5WME9_9EURO</name>
<organism evidence="2 3">
    <name type="scientific">Aspergillus leporis</name>
    <dbReference type="NCBI Taxonomy" id="41062"/>
    <lineage>
        <taxon>Eukaryota</taxon>
        <taxon>Fungi</taxon>
        <taxon>Dikarya</taxon>
        <taxon>Ascomycota</taxon>
        <taxon>Pezizomycotina</taxon>
        <taxon>Eurotiomycetes</taxon>
        <taxon>Eurotiomycetidae</taxon>
        <taxon>Eurotiales</taxon>
        <taxon>Aspergillaceae</taxon>
        <taxon>Aspergillus</taxon>
        <taxon>Aspergillus subgen. Circumdati</taxon>
    </lineage>
</organism>
<gene>
    <name evidence="2" type="ORF">BDV29DRAFT_50943</name>
</gene>
<feature type="region of interest" description="Disordered" evidence="1">
    <location>
        <begin position="383"/>
        <end position="406"/>
    </location>
</feature>
<evidence type="ECO:0000313" key="3">
    <source>
        <dbReference type="Proteomes" id="UP000326565"/>
    </source>
</evidence>
<dbReference type="OrthoDB" id="5366531at2759"/>
<evidence type="ECO:0008006" key="4">
    <source>
        <dbReference type="Google" id="ProtNLM"/>
    </source>
</evidence>
<accession>A0A5N5WME9</accession>
<feature type="compositionally biased region" description="Basic and acidic residues" evidence="1">
    <location>
        <begin position="44"/>
        <end position="56"/>
    </location>
</feature>
<evidence type="ECO:0000256" key="1">
    <source>
        <dbReference type="SAM" id="MobiDB-lite"/>
    </source>
</evidence>
<dbReference type="AlphaFoldDB" id="A0A5N5WME9"/>
<dbReference type="EMBL" id="ML732341">
    <property type="protein sequence ID" value="KAB8069449.1"/>
    <property type="molecule type" value="Genomic_DNA"/>
</dbReference>
<feature type="region of interest" description="Disordered" evidence="1">
    <location>
        <begin position="44"/>
        <end position="67"/>
    </location>
</feature>
<sequence length="858" mass="98788">MRPALLRLLKRPSALSVLDSLISAPVGIEHLDSRFRCECPRHYRHDSREGRSKQQTESEQPASAEILTRPARPPLSFRVYEIQAPRAQTTRNNGHVTEPSTYADAVEAQRSFVLQPEKLDFESDIGHTNGIGSRFVDDPSRRHDFTLWEELLRYRQRHYGDRGTLDIWEGLMIRVEDVQLPVSGDTADFFWQSFVDLGLKQDVILKEVADYAFEIWVKTGRRWEKFYESVVGGLLERGLTQQAVEWHKRLRDPHLSCSNDILRILTPAIRVSNNLRATATNPLKPERHLIPAGLRAFQNICRGTHGHQIYGHAIAKLLQSDCVDHVFRIHNFLIGRDDHPQTYEDIQPLIEYTKEYGSPQFLQRLRQYASDRFPDQVEAIGEDVPIPEDQPNGQPEHAQQGPGGKTWIKEKPFKDDFGARIFATKALRFDMILSGLRMFGVTAIGPQSLREMAIRAHGSQDIANKLQELDKAGVSIGDSVYARLIRKLVTENRDILLSDLLRTDQHPDVLEDVQLQESLLLSYYIARDWRQYNMTLAILSEISEDEFDLANVHFRKYLAAGEWKMANKVVDNMALRGGTLHQKSIDFMAERVLRPRAPGRQPRRAGISAAQEIEFVSRILRRGASKRNLAVAELWVEMLKRLGMLNLWDELRECCLWLARQYSSSSDAARSVVSYPEKSQRNTSALTRQPGDPLLRKIFSRHMQTAIVAWGFRTRVSRQRKWTAPKESGSVSLIPWVRGLVLLRELEASGVCLSVAWIRRACRHRLAVLYGRHLLQYRRLNRTLRKENPYSIVRVLEDINIAWGEPSLFGERDFHDTRGLVNPPNATEWRRIKKRSAYLQEVGYSGMKEMYTTSEERK</sequence>
<reference evidence="2 3" key="1">
    <citation type="submission" date="2019-04" db="EMBL/GenBank/DDBJ databases">
        <title>Friends and foes A comparative genomics study of 23 Aspergillus species from section Flavi.</title>
        <authorList>
            <consortium name="DOE Joint Genome Institute"/>
            <person name="Kjaerbolling I."/>
            <person name="Vesth T."/>
            <person name="Frisvad J.C."/>
            <person name="Nybo J.L."/>
            <person name="Theobald S."/>
            <person name="Kildgaard S."/>
            <person name="Isbrandt T."/>
            <person name="Kuo A."/>
            <person name="Sato A."/>
            <person name="Lyhne E.K."/>
            <person name="Kogle M.E."/>
            <person name="Wiebenga A."/>
            <person name="Kun R.S."/>
            <person name="Lubbers R.J."/>
            <person name="Makela M.R."/>
            <person name="Barry K."/>
            <person name="Chovatia M."/>
            <person name="Clum A."/>
            <person name="Daum C."/>
            <person name="Haridas S."/>
            <person name="He G."/>
            <person name="LaButti K."/>
            <person name="Lipzen A."/>
            <person name="Mondo S."/>
            <person name="Riley R."/>
            <person name="Salamov A."/>
            <person name="Simmons B.A."/>
            <person name="Magnuson J.K."/>
            <person name="Henrissat B."/>
            <person name="Mortensen U.H."/>
            <person name="Larsen T.O."/>
            <person name="Devries R.P."/>
            <person name="Grigoriev I.V."/>
            <person name="Machida M."/>
            <person name="Baker S.E."/>
            <person name="Andersen M.R."/>
        </authorList>
    </citation>
    <scope>NUCLEOTIDE SEQUENCE [LARGE SCALE GENOMIC DNA]</scope>
    <source>
        <strain evidence="2 3">CBS 151.66</strain>
    </source>
</reference>
<keyword evidence="3" id="KW-1185">Reference proteome</keyword>
<protein>
    <recommendedName>
        <fullName evidence="4">Pentatricopeptide repeat domain-containing protein</fullName>
    </recommendedName>
</protein>
<proteinExistence type="predicted"/>